<dbReference type="InterPro" id="IPR032867">
    <property type="entry name" value="DYW_dom"/>
</dbReference>
<comment type="caution">
    <text evidence="2">The sequence shown here is derived from an EMBL/GenBank/DDBJ whole genome shotgun (WGS) entry which is preliminary data.</text>
</comment>
<evidence type="ECO:0000313" key="3">
    <source>
        <dbReference type="Proteomes" id="UP000824469"/>
    </source>
</evidence>
<feature type="domain" description="DYW" evidence="1">
    <location>
        <begin position="138"/>
        <end position="229"/>
    </location>
</feature>
<dbReference type="InterPro" id="IPR046849">
    <property type="entry name" value="E2_motif"/>
</dbReference>
<dbReference type="FunFam" id="1.25.40.10:FF:000366">
    <property type="entry name" value="Pentatricopeptide (PPR) repeat-containing protein"/>
    <property type="match status" value="1"/>
</dbReference>
<dbReference type="PANTHER" id="PTHR47926">
    <property type="entry name" value="PENTATRICOPEPTIDE REPEAT-CONTAINING PROTEIN"/>
    <property type="match status" value="1"/>
</dbReference>
<dbReference type="Proteomes" id="UP000824469">
    <property type="component" value="Unassembled WGS sequence"/>
</dbReference>
<evidence type="ECO:0000313" key="2">
    <source>
        <dbReference type="EMBL" id="KAH9291812.1"/>
    </source>
</evidence>
<sequence>MVDLLGRAGHLNEAMDLIENIPLKPSTDVWVTLLGACRLHGNVELGERVAEHIFDLDPENEACYILLSNIYAAAGRWNNVTKLRATMRNMGLKKAPGCSLIQVQNRVYSFLVGDRSHQQSEKIYALLETLAVQMREAGYVPNTDVVLHNVENEVKEDMLFCHSEKLAIAFGLINTSPGAPIRIIKNLRICGDCHSAAKFISKIVNREIIVRDTNRFHSFKDGMCTCRDY</sequence>
<gene>
    <name evidence="2" type="ORF">KI387_043001</name>
</gene>
<dbReference type="GO" id="GO:0003723">
    <property type="term" value="F:RNA binding"/>
    <property type="evidence" value="ECO:0007669"/>
    <property type="project" value="InterPro"/>
</dbReference>
<dbReference type="InterPro" id="IPR011990">
    <property type="entry name" value="TPR-like_helical_dom_sf"/>
</dbReference>
<evidence type="ECO:0000259" key="1">
    <source>
        <dbReference type="Pfam" id="PF14432"/>
    </source>
</evidence>
<feature type="non-terminal residue" evidence="2">
    <location>
        <position position="229"/>
    </location>
</feature>
<accession>A0AA38C1E4</accession>
<dbReference type="Pfam" id="PF20430">
    <property type="entry name" value="Eplus_motif"/>
    <property type="match status" value="1"/>
</dbReference>
<dbReference type="Gene3D" id="1.25.40.10">
    <property type="entry name" value="Tetratricopeptide repeat domain"/>
    <property type="match status" value="1"/>
</dbReference>
<keyword evidence="3" id="KW-1185">Reference proteome</keyword>
<dbReference type="OMA" id="PENEACY"/>
<dbReference type="InterPro" id="IPR046848">
    <property type="entry name" value="E_motif"/>
</dbReference>
<proteinExistence type="predicted"/>
<name>A0AA38C1E4_TAXCH</name>
<dbReference type="AlphaFoldDB" id="A0AA38C1E4"/>
<dbReference type="Pfam" id="PF20431">
    <property type="entry name" value="E_motif"/>
    <property type="match status" value="1"/>
</dbReference>
<dbReference type="GO" id="GO:0009451">
    <property type="term" value="P:RNA modification"/>
    <property type="evidence" value="ECO:0007669"/>
    <property type="project" value="InterPro"/>
</dbReference>
<dbReference type="Pfam" id="PF14432">
    <property type="entry name" value="DYW_deaminase"/>
    <property type="match status" value="1"/>
</dbReference>
<dbReference type="GO" id="GO:0008270">
    <property type="term" value="F:zinc ion binding"/>
    <property type="evidence" value="ECO:0007669"/>
    <property type="project" value="InterPro"/>
</dbReference>
<dbReference type="InterPro" id="IPR046960">
    <property type="entry name" value="PPR_At4g14850-like_plant"/>
</dbReference>
<organism evidence="2 3">
    <name type="scientific">Taxus chinensis</name>
    <name type="common">Chinese yew</name>
    <name type="synonym">Taxus wallichiana var. chinensis</name>
    <dbReference type="NCBI Taxonomy" id="29808"/>
    <lineage>
        <taxon>Eukaryota</taxon>
        <taxon>Viridiplantae</taxon>
        <taxon>Streptophyta</taxon>
        <taxon>Embryophyta</taxon>
        <taxon>Tracheophyta</taxon>
        <taxon>Spermatophyta</taxon>
        <taxon>Pinopsida</taxon>
        <taxon>Pinidae</taxon>
        <taxon>Conifers II</taxon>
        <taxon>Cupressales</taxon>
        <taxon>Taxaceae</taxon>
        <taxon>Taxus</taxon>
    </lineage>
</organism>
<dbReference type="EMBL" id="JAHRHJ020003392">
    <property type="protein sequence ID" value="KAH9291812.1"/>
    <property type="molecule type" value="Genomic_DNA"/>
</dbReference>
<reference evidence="2 3" key="1">
    <citation type="journal article" date="2021" name="Nat. Plants">
        <title>The Taxus genome provides insights into paclitaxel biosynthesis.</title>
        <authorList>
            <person name="Xiong X."/>
            <person name="Gou J."/>
            <person name="Liao Q."/>
            <person name="Li Y."/>
            <person name="Zhou Q."/>
            <person name="Bi G."/>
            <person name="Li C."/>
            <person name="Du R."/>
            <person name="Wang X."/>
            <person name="Sun T."/>
            <person name="Guo L."/>
            <person name="Liang H."/>
            <person name="Lu P."/>
            <person name="Wu Y."/>
            <person name="Zhang Z."/>
            <person name="Ro D.K."/>
            <person name="Shang Y."/>
            <person name="Huang S."/>
            <person name="Yan J."/>
        </authorList>
    </citation>
    <scope>NUCLEOTIDE SEQUENCE [LARGE SCALE GENOMIC DNA]</scope>
    <source>
        <strain evidence="2">Ta-2019</strain>
    </source>
</reference>
<protein>
    <recommendedName>
        <fullName evidence="1">DYW domain-containing protein</fullName>
    </recommendedName>
</protein>